<sequence length="506" mass="54003">MPENLTTSADCTEKSAASDTAEVDTNNSDVKTPEVESETQVGVPSSVPNLNPFLIHPPMTMTQLLYEQQKALFAQQHHHLQQHSNFSAIALAKPSETSSFLNSPFAISSLTATATSSSCSSSSKLPVERKDTDDERRIFSSNQKDSSPGTTGHSMKPSGSTDSSSMNDRRSSCSNSPEDSSGKRKQRRYRTTFSAFQLDELEKVFARTHYPDVFTREELAQRVILTEARVQVWFQNRRAKWRKQERTSTVHPYSHGTSHHASRPPLPLVQPHPYALLAAAAAQHSVENSADPAAIMAAMTAQHQAMAESMMNPAALIATPALLNAASNIASNSLKDVTEAIARPSQLSTTINPGNEQTLSRNAASASTCNSDGNRTTPVSTIASSVSPENERTKTAANMNSALSLTNIPAFVPTINSTNGSIANGAADLTSFMLSGYQHQLAAATYMQHLQRMIAMDNFSKQYSGIWPGTPPTGTPSLNIGAAAAAAAATAAAASSTNDSSNNSGT</sequence>
<dbReference type="Proteomes" id="UP000276776">
    <property type="component" value="Unassembled WGS sequence"/>
</dbReference>
<evidence type="ECO:0000259" key="8">
    <source>
        <dbReference type="PROSITE" id="PS50071"/>
    </source>
</evidence>
<dbReference type="InterPro" id="IPR050649">
    <property type="entry name" value="Paired_Homeobox_TFs"/>
</dbReference>
<evidence type="ECO:0000256" key="2">
    <source>
        <dbReference type="ARBA" id="ARBA00023125"/>
    </source>
</evidence>
<dbReference type="EMBL" id="UYYF01004578">
    <property type="protein sequence ID" value="VDN05581.1"/>
    <property type="molecule type" value="Genomic_DNA"/>
</dbReference>
<dbReference type="CDD" id="cd00086">
    <property type="entry name" value="homeodomain"/>
    <property type="match status" value="1"/>
</dbReference>
<reference evidence="11" key="1">
    <citation type="submission" date="2017-02" db="UniProtKB">
        <authorList>
            <consortium name="WormBaseParasite"/>
        </authorList>
    </citation>
    <scope>IDENTIFICATION</scope>
</reference>
<feature type="region of interest" description="Disordered" evidence="7">
    <location>
        <begin position="243"/>
        <end position="264"/>
    </location>
</feature>
<feature type="domain" description="Homeobox" evidence="8">
    <location>
        <begin position="184"/>
        <end position="244"/>
    </location>
</feature>
<feature type="compositionally biased region" description="Polar residues" evidence="7">
    <location>
        <begin position="38"/>
        <end position="48"/>
    </location>
</feature>
<dbReference type="GO" id="GO:0030182">
    <property type="term" value="P:neuron differentiation"/>
    <property type="evidence" value="ECO:0007669"/>
    <property type="project" value="UniProtKB-ARBA"/>
</dbReference>
<feature type="region of interest" description="Disordered" evidence="7">
    <location>
        <begin position="1"/>
        <end position="48"/>
    </location>
</feature>
<evidence type="ECO:0000313" key="9">
    <source>
        <dbReference type="EMBL" id="VDN05581.1"/>
    </source>
</evidence>
<dbReference type="FunFam" id="1.10.10.60:FF:000679">
    <property type="entry name" value="Homeobox protein aristaless"/>
    <property type="match status" value="1"/>
</dbReference>
<feature type="DNA-binding region" description="Homeobox" evidence="5">
    <location>
        <begin position="186"/>
        <end position="245"/>
    </location>
</feature>
<dbReference type="GO" id="GO:0000981">
    <property type="term" value="F:DNA-binding transcription factor activity, RNA polymerase II-specific"/>
    <property type="evidence" value="ECO:0007669"/>
    <property type="project" value="InterPro"/>
</dbReference>
<dbReference type="InterPro" id="IPR017970">
    <property type="entry name" value="Homeobox_CS"/>
</dbReference>
<dbReference type="OMA" id="QHLQRMI"/>
<dbReference type="InterPro" id="IPR009057">
    <property type="entry name" value="Homeodomain-like_sf"/>
</dbReference>
<accession>A0A0N5D505</accession>
<evidence type="ECO:0000256" key="6">
    <source>
        <dbReference type="RuleBase" id="RU000682"/>
    </source>
</evidence>
<dbReference type="WBParaSite" id="TCLT_0000807101-mRNA-1">
    <property type="protein sequence ID" value="TCLT_0000807101-mRNA-1"/>
    <property type="gene ID" value="TCLT_0000807101"/>
</dbReference>
<dbReference type="PROSITE" id="PS00027">
    <property type="entry name" value="HOMEOBOX_1"/>
    <property type="match status" value="1"/>
</dbReference>
<keyword evidence="10" id="KW-1185">Reference proteome</keyword>
<evidence type="ECO:0000256" key="5">
    <source>
        <dbReference type="PROSITE-ProRule" id="PRU00108"/>
    </source>
</evidence>
<dbReference type="SUPFAM" id="SSF46689">
    <property type="entry name" value="Homeodomain-like"/>
    <property type="match status" value="1"/>
</dbReference>
<evidence type="ECO:0000256" key="1">
    <source>
        <dbReference type="ARBA" id="ARBA00004123"/>
    </source>
</evidence>
<evidence type="ECO:0000313" key="11">
    <source>
        <dbReference type="WBParaSite" id="TCLT_0000807101-mRNA-1"/>
    </source>
</evidence>
<feature type="compositionally biased region" description="Polar residues" evidence="7">
    <location>
        <begin position="1"/>
        <end position="30"/>
    </location>
</feature>
<proteinExistence type="predicted"/>
<dbReference type="InterPro" id="IPR001356">
    <property type="entry name" value="HD"/>
</dbReference>
<evidence type="ECO:0000256" key="4">
    <source>
        <dbReference type="ARBA" id="ARBA00023242"/>
    </source>
</evidence>
<keyword evidence="4 5" id="KW-0539">Nucleus</keyword>
<comment type="subcellular location">
    <subcellularLocation>
        <location evidence="1 5 6">Nucleus</location>
    </subcellularLocation>
</comment>
<dbReference type="PANTHER" id="PTHR24329">
    <property type="entry name" value="HOMEOBOX PROTEIN ARISTALESS"/>
    <property type="match status" value="1"/>
</dbReference>
<dbReference type="GO" id="GO:0000977">
    <property type="term" value="F:RNA polymerase II transcription regulatory region sequence-specific DNA binding"/>
    <property type="evidence" value="ECO:0007669"/>
    <property type="project" value="TreeGrafter"/>
</dbReference>
<dbReference type="STRING" id="103827.A0A0N5D505"/>
<dbReference type="GO" id="GO:0005634">
    <property type="term" value="C:nucleus"/>
    <property type="evidence" value="ECO:0007669"/>
    <property type="project" value="UniProtKB-SubCell"/>
</dbReference>
<keyword evidence="2 5" id="KW-0238">DNA-binding</keyword>
<dbReference type="SMART" id="SM00389">
    <property type="entry name" value="HOX"/>
    <property type="match status" value="1"/>
</dbReference>
<protein>
    <submittedName>
        <fullName evidence="11">Homeobox domain-containing protein</fullName>
    </submittedName>
</protein>
<dbReference type="OrthoDB" id="6159439at2759"/>
<evidence type="ECO:0000256" key="3">
    <source>
        <dbReference type="ARBA" id="ARBA00023155"/>
    </source>
</evidence>
<reference evidence="9 10" key="2">
    <citation type="submission" date="2018-11" db="EMBL/GenBank/DDBJ databases">
        <authorList>
            <consortium name="Pathogen Informatics"/>
        </authorList>
    </citation>
    <scope>NUCLEOTIDE SEQUENCE [LARGE SCALE GENOMIC DNA]</scope>
</reference>
<dbReference type="Gene3D" id="1.10.10.60">
    <property type="entry name" value="Homeodomain-like"/>
    <property type="match status" value="1"/>
</dbReference>
<evidence type="ECO:0000256" key="7">
    <source>
        <dbReference type="SAM" id="MobiDB-lite"/>
    </source>
</evidence>
<dbReference type="PANTHER" id="PTHR24329:SF543">
    <property type="entry name" value="FI01017P-RELATED"/>
    <property type="match status" value="1"/>
</dbReference>
<dbReference type="AlphaFoldDB" id="A0A0N5D505"/>
<gene>
    <name evidence="9" type="ORF">TCLT_LOCUS8060</name>
</gene>
<name>A0A0N5D505_THECL</name>
<dbReference type="PROSITE" id="PS50071">
    <property type="entry name" value="HOMEOBOX_2"/>
    <property type="match status" value="1"/>
</dbReference>
<feature type="compositionally biased region" description="Basic and acidic residues" evidence="7">
    <location>
        <begin position="126"/>
        <end position="138"/>
    </location>
</feature>
<evidence type="ECO:0000313" key="10">
    <source>
        <dbReference type="Proteomes" id="UP000276776"/>
    </source>
</evidence>
<keyword evidence="3 5" id="KW-0371">Homeobox</keyword>
<organism evidence="11">
    <name type="scientific">Thelazia callipaeda</name>
    <name type="common">Oriental eyeworm</name>
    <name type="synonym">Parasitic nematode</name>
    <dbReference type="NCBI Taxonomy" id="103827"/>
    <lineage>
        <taxon>Eukaryota</taxon>
        <taxon>Metazoa</taxon>
        <taxon>Ecdysozoa</taxon>
        <taxon>Nematoda</taxon>
        <taxon>Chromadorea</taxon>
        <taxon>Rhabditida</taxon>
        <taxon>Spirurina</taxon>
        <taxon>Spiruromorpha</taxon>
        <taxon>Thelazioidea</taxon>
        <taxon>Thelaziidae</taxon>
        <taxon>Thelazia</taxon>
    </lineage>
</organism>
<dbReference type="Pfam" id="PF00046">
    <property type="entry name" value="Homeodomain"/>
    <property type="match status" value="1"/>
</dbReference>
<feature type="compositionally biased region" description="Low complexity" evidence="7">
    <location>
        <begin position="160"/>
        <end position="176"/>
    </location>
</feature>
<feature type="region of interest" description="Disordered" evidence="7">
    <location>
        <begin position="116"/>
        <end position="188"/>
    </location>
</feature>
<feature type="compositionally biased region" description="Polar residues" evidence="7">
    <location>
        <begin position="139"/>
        <end position="159"/>
    </location>
</feature>